<organism evidence="1 2">
    <name type="scientific">Butyrivibrio proteoclasticus</name>
    <dbReference type="NCBI Taxonomy" id="43305"/>
    <lineage>
        <taxon>Bacteria</taxon>
        <taxon>Bacillati</taxon>
        <taxon>Bacillota</taxon>
        <taxon>Clostridia</taxon>
        <taxon>Lachnospirales</taxon>
        <taxon>Lachnospiraceae</taxon>
        <taxon>Butyrivibrio</taxon>
    </lineage>
</organism>
<dbReference type="Proteomes" id="UP000182624">
    <property type="component" value="Unassembled WGS sequence"/>
</dbReference>
<accession>A0A1I5WZX5</accession>
<reference evidence="2" key="1">
    <citation type="submission" date="2016-10" db="EMBL/GenBank/DDBJ databases">
        <authorList>
            <person name="Varghese N."/>
            <person name="Submissions S."/>
        </authorList>
    </citation>
    <scope>NUCLEOTIDE SEQUENCE [LARGE SCALE GENOMIC DNA]</scope>
    <source>
        <strain evidence="2">P18</strain>
    </source>
</reference>
<evidence type="ECO:0000313" key="2">
    <source>
        <dbReference type="Proteomes" id="UP000182624"/>
    </source>
</evidence>
<evidence type="ECO:0000313" key="1">
    <source>
        <dbReference type="EMBL" id="SFQ25332.1"/>
    </source>
</evidence>
<protein>
    <submittedName>
        <fullName evidence="1">Uncharacterized protein</fullName>
    </submittedName>
</protein>
<gene>
    <name evidence="1" type="ORF">SAMN04487928_1277</name>
</gene>
<sequence length="41" mass="5008">MIRLFQNKSTTKGFAYIDAWISKYLMESILRKFENRMEFSL</sequence>
<proteinExistence type="predicted"/>
<keyword evidence="2" id="KW-1185">Reference proteome</keyword>
<dbReference type="AlphaFoldDB" id="A0A1I5WZX5"/>
<name>A0A1I5WZX5_9FIRM</name>
<dbReference type="EMBL" id="FOXO01000027">
    <property type="protein sequence ID" value="SFQ25332.1"/>
    <property type="molecule type" value="Genomic_DNA"/>
</dbReference>